<feature type="transmembrane region" description="Helical" evidence="1">
    <location>
        <begin position="22"/>
        <end position="44"/>
    </location>
</feature>
<reference evidence="2 3" key="1">
    <citation type="submission" date="2020-08" db="EMBL/GenBank/DDBJ databases">
        <title>Bridging the membrane lipid divide: bacteria of the FCB group superphylum have the potential to synthesize archaeal ether lipids.</title>
        <authorList>
            <person name="Villanueva L."/>
            <person name="Von Meijenfeldt F.A.B."/>
            <person name="Westbye A.B."/>
            <person name="Yadav S."/>
            <person name="Hopmans E.C."/>
            <person name="Dutilh B.E."/>
            <person name="Sinninghe Damste J.S."/>
        </authorList>
    </citation>
    <scope>NUCLEOTIDE SEQUENCE [LARGE SCALE GENOMIC DNA]</scope>
    <source>
        <strain evidence="2">NIOZ-UU30</strain>
    </source>
</reference>
<accession>A0A8J6NTQ8</accession>
<keyword evidence="1" id="KW-0472">Membrane</keyword>
<dbReference type="EMBL" id="JACNJH010000196">
    <property type="protein sequence ID" value="MBC8362485.1"/>
    <property type="molecule type" value="Genomic_DNA"/>
</dbReference>
<sequence>MLTSDGKKGLPCIPVWFTSDTILLPGMLFAWMFLLLMAANVVAAQAAETDHLSRVNCNIHESACTQELSSMKVVLDISPKPVKAMTDLLFRLTLTGKQPAEAPYIDLGMPGMKMGPNRVNLKHRKEGVYEGTGIIVRCPSGKRVWKATVTVPGQGAVEFVFDVIY</sequence>
<keyword evidence="1" id="KW-0812">Transmembrane</keyword>
<organism evidence="2 3">
    <name type="scientific">Candidatus Desulfatibia profunda</name>
    <dbReference type="NCBI Taxonomy" id="2841695"/>
    <lineage>
        <taxon>Bacteria</taxon>
        <taxon>Pseudomonadati</taxon>
        <taxon>Thermodesulfobacteriota</taxon>
        <taxon>Desulfobacteria</taxon>
        <taxon>Desulfobacterales</taxon>
        <taxon>Desulfobacterales incertae sedis</taxon>
        <taxon>Candidatus Desulfatibia</taxon>
    </lineage>
</organism>
<evidence type="ECO:0000256" key="1">
    <source>
        <dbReference type="SAM" id="Phobius"/>
    </source>
</evidence>
<gene>
    <name evidence="2" type="ORF">H8E23_13930</name>
</gene>
<dbReference type="AlphaFoldDB" id="A0A8J6NTQ8"/>
<evidence type="ECO:0008006" key="4">
    <source>
        <dbReference type="Google" id="ProtNLM"/>
    </source>
</evidence>
<protein>
    <recommendedName>
        <fullName evidence="4">YtkA-like domain-containing protein</fullName>
    </recommendedName>
</protein>
<name>A0A8J6NTQ8_9BACT</name>
<dbReference type="Proteomes" id="UP000603434">
    <property type="component" value="Unassembled WGS sequence"/>
</dbReference>
<comment type="caution">
    <text evidence="2">The sequence shown here is derived from an EMBL/GenBank/DDBJ whole genome shotgun (WGS) entry which is preliminary data.</text>
</comment>
<proteinExistence type="predicted"/>
<evidence type="ECO:0000313" key="2">
    <source>
        <dbReference type="EMBL" id="MBC8362485.1"/>
    </source>
</evidence>
<keyword evidence="1" id="KW-1133">Transmembrane helix</keyword>
<evidence type="ECO:0000313" key="3">
    <source>
        <dbReference type="Proteomes" id="UP000603434"/>
    </source>
</evidence>